<keyword evidence="1" id="KW-1133">Transmembrane helix</keyword>
<dbReference type="PANTHER" id="PTHR37826:SF3">
    <property type="entry name" value="J DOMAIN-CONTAINING PROTEIN"/>
    <property type="match status" value="1"/>
</dbReference>
<keyword evidence="1" id="KW-0812">Transmembrane</keyword>
<organism evidence="2 3">
    <name type="scientific">Leptobacterium flavescens</name>
    <dbReference type="NCBI Taxonomy" id="472055"/>
    <lineage>
        <taxon>Bacteria</taxon>
        <taxon>Pseudomonadati</taxon>
        <taxon>Bacteroidota</taxon>
        <taxon>Flavobacteriia</taxon>
        <taxon>Flavobacteriales</taxon>
        <taxon>Flavobacteriaceae</taxon>
        <taxon>Leptobacterium</taxon>
    </lineage>
</organism>
<comment type="caution">
    <text evidence="2">The sequence shown here is derived from an EMBL/GenBank/DDBJ whole genome shotgun (WGS) entry which is preliminary data.</text>
</comment>
<dbReference type="RefSeq" id="WP_163607675.1">
    <property type="nucleotide sequence ID" value="NZ_JAABOO010000003.1"/>
</dbReference>
<keyword evidence="2" id="KW-0547">Nucleotide-binding</keyword>
<keyword evidence="2" id="KW-0378">Hydrolase</keyword>
<dbReference type="Proteomes" id="UP000468581">
    <property type="component" value="Unassembled WGS sequence"/>
</dbReference>
<evidence type="ECO:0000256" key="1">
    <source>
        <dbReference type="SAM" id="Phobius"/>
    </source>
</evidence>
<gene>
    <name evidence="2" type="ORF">GWK08_13090</name>
</gene>
<dbReference type="GO" id="GO:0004386">
    <property type="term" value="F:helicase activity"/>
    <property type="evidence" value="ECO:0007669"/>
    <property type="project" value="UniProtKB-KW"/>
</dbReference>
<protein>
    <submittedName>
        <fullName evidence="2">DNA helicase PriA</fullName>
    </submittedName>
</protein>
<dbReference type="SUPFAM" id="SSF63393">
    <property type="entry name" value="RNA polymerase subunits"/>
    <property type="match status" value="1"/>
</dbReference>
<dbReference type="PANTHER" id="PTHR37826">
    <property type="entry name" value="FLOTILLIN BAND_7_5 DOMAIN PROTEIN"/>
    <property type="match status" value="1"/>
</dbReference>
<sequence length="362" mass="42254">MQEQEIKKSELKKACANCGAEMKYKPGSDQIKCDYCGYEEFIEQSKNSFEELELNHYLNLVGNKAHTDTISLLQCKNCGANQHVEENYKSLHCAYCSEPLILEDVQEEGWILPEALIPFQFDQKKAGQIFKNWVGRIWFAPNKLKKAALNPEGLHGLYVPYWTFDCNLFSTYQGMRGDYYYVTQRVKTSKGWQTRQVRKTRWIPASGQVSGFIDDILINASEKKRREIPAKISHWDIKELIPFNQKYLAGFITEKYTISLKDGHHLSFQKAKDIAHNWIRRDIGGDTQRITYTDIKLSDETFKHILLPVYISAYRYNNKEYHFYINGQTEQISGKYPISFWKVFFLVLFVILIITLIAVFAK</sequence>
<reference evidence="2 3" key="1">
    <citation type="submission" date="2020-01" db="EMBL/GenBank/DDBJ databases">
        <title>Leptobacterium flavescens.</title>
        <authorList>
            <person name="Wang G."/>
        </authorList>
    </citation>
    <scope>NUCLEOTIDE SEQUENCE [LARGE SCALE GENOMIC DNA]</scope>
    <source>
        <strain evidence="2 3">KCTC 22160</strain>
    </source>
</reference>
<dbReference type="AlphaFoldDB" id="A0A6P0UPG7"/>
<evidence type="ECO:0000313" key="2">
    <source>
        <dbReference type="EMBL" id="NER14382.1"/>
    </source>
</evidence>
<name>A0A6P0UPG7_9FLAO</name>
<dbReference type="InterPro" id="IPR029040">
    <property type="entry name" value="RPABC4/Spt4"/>
</dbReference>
<dbReference type="Gene3D" id="2.20.28.30">
    <property type="entry name" value="RNA polymerase ii, chain L"/>
    <property type="match status" value="1"/>
</dbReference>
<accession>A0A6P0UPG7</accession>
<keyword evidence="2" id="KW-0347">Helicase</keyword>
<dbReference type="EMBL" id="JAABOO010000003">
    <property type="protein sequence ID" value="NER14382.1"/>
    <property type="molecule type" value="Genomic_DNA"/>
</dbReference>
<keyword evidence="3" id="KW-1185">Reference proteome</keyword>
<keyword evidence="1" id="KW-0472">Membrane</keyword>
<proteinExistence type="predicted"/>
<keyword evidence="2" id="KW-0067">ATP-binding</keyword>
<evidence type="ECO:0000313" key="3">
    <source>
        <dbReference type="Proteomes" id="UP000468581"/>
    </source>
</evidence>
<feature type="transmembrane region" description="Helical" evidence="1">
    <location>
        <begin position="340"/>
        <end position="361"/>
    </location>
</feature>